<name>A0A5M4FDE2_9ACTN</name>
<gene>
    <name evidence="2" type="ORF">ESP70_008225</name>
</gene>
<keyword evidence="1" id="KW-0732">Signal</keyword>
<dbReference type="AlphaFoldDB" id="A0A5M4FDE2"/>
<comment type="caution">
    <text evidence="2">The sequence shown here is derived from an EMBL/GenBank/DDBJ whole genome shotgun (WGS) entry which is preliminary data.</text>
</comment>
<dbReference type="RefSeq" id="WP_149688820.1">
    <property type="nucleotide sequence ID" value="NZ_SDPQ02000002.1"/>
</dbReference>
<dbReference type="Proteomes" id="UP000380867">
    <property type="component" value="Unassembled WGS sequence"/>
</dbReference>
<reference evidence="2" key="1">
    <citation type="submission" date="2019-09" db="EMBL/GenBank/DDBJ databases">
        <authorList>
            <person name="Li J."/>
        </authorList>
    </citation>
    <scope>NUCLEOTIDE SEQUENCE [LARGE SCALE GENOMIC DNA]</scope>
    <source>
        <strain evidence="2">JCM 14732</strain>
    </source>
</reference>
<organism evidence="2 3">
    <name type="scientific">Aeromicrobium ginsengisoli</name>
    <dbReference type="NCBI Taxonomy" id="363867"/>
    <lineage>
        <taxon>Bacteria</taxon>
        <taxon>Bacillati</taxon>
        <taxon>Actinomycetota</taxon>
        <taxon>Actinomycetes</taxon>
        <taxon>Propionibacteriales</taxon>
        <taxon>Nocardioidaceae</taxon>
        <taxon>Aeromicrobium</taxon>
    </lineage>
</organism>
<evidence type="ECO:0000313" key="2">
    <source>
        <dbReference type="EMBL" id="KAA1397365.1"/>
    </source>
</evidence>
<dbReference type="EMBL" id="SDPQ02000002">
    <property type="protein sequence ID" value="KAA1397365.1"/>
    <property type="molecule type" value="Genomic_DNA"/>
</dbReference>
<feature type="signal peptide" evidence="1">
    <location>
        <begin position="1"/>
        <end position="29"/>
    </location>
</feature>
<protein>
    <submittedName>
        <fullName evidence="2">Uncharacterized protein</fullName>
    </submittedName>
</protein>
<proteinExistence type="predicted"/>
<feature type="chain" id="PRO_5039049285" evidence="1">
    <location>
        <begin position="30"/>
        <end position="220"/>
    </location>
</feature>
<evidence type="ECO:0000256" key="1">
    <source>
        <dbReference type="SAM" id="SignalP"/>
    </source>
</evidence>
<accession>A0A5M4FDE2</accession>
<sequence length="220" mass="22916">MRAVRALCAVALSAAALVAAGAATQSASAAGALDIFFQYPNAIKGEHISPSGTIPSGGVRTVKLQYRSGTTGVWTTKLTTKSAPNGYFYFQTTDTRTHYWRYVVPAGGGKPAITGTPKKLPVVSQKVEYFGVTRSCDNTGHNIVSAWADFFPARQGRPVKFSTPEGDRTVVQDGRGVAHMDVVTDGGGTVVVHGTALVFDAAPAKSTGNASVSLPICALP</sequence>
<evidence type="ECO:0000313" key="3">
    <source>
        <dbReference type="Proteomes" id="UP000380867"/>
    </source>
</evidence>
<keyword evidence="3" id="KW-1185">Reference proteome</keyword>